<keyword evidence="2" id="KW-1133">Transmembrane helix</keyword>
<gene>
    <name evidence="4" type="ORF">AK812_SmicGene36998</name>
</gene>
<proteinExistence type="predicted"/>
<dbReference type="SMART" id="SM00060">
    <property type="entry name" value="FN3"/>
    <property type="match status" value="2"/>
</dbReference>
<sequence>MAPSFPHDGKLRKLLRQLFGVFRLPQMEDPMATGVALTLQTDVDCGIQGWRLVKIWFWAGAICSLIILIIVVLLVLVVLLLLLIIIAIIGIRENDEVDDGDEHEQGKEDEDEDGDGDAPSEAQSYQTLRPRAQAQAPSREIVDAVASREASLRRLQRLAGDFAEGRLEASEALSLDVVEAFEKWRLAGSRGATSSLLKCGHAMLAGPPTGVLRPPVAIGELEEDDFQEVFGPSTSPNKSFRSGGGGWSFPAVQSDEAQYSGWGVPPSTSHYSAREDDYMPEGRRLADPEPRNGWGLPDDLDAGPAASRAPRSTAREALQVAPALSVQGQDHRLAEPVPPSPADHRVRLQAGHPADAQALPATDQAQNGLAPLPARRLVTRYAQPTISVAAAPSAPAVCRLPAAGAASAERYVASCPNTLEIYRACDRSASGNLQWANGEIQEFISLVFQQHGLPPPSPTDMYQLFLRFDEECVCMVDALFRATAFLEAQWIALALDKGNTLSLRCLLPGSDGELNQRLLPASKDPQGYAPSRLNPVTLQASSAPRHGLCLKGGAELIDATSSDVCEIELLQSALDFLPVSEVRSGGFHLLPSNRVLCFLVRGQVGAATAAVIGVVVVVLVVLFTAIVALGVIIMVVAFSWKDLGGTERPPCSQSLVAARSMPMMPQSMPVMPNSVPQDGEEDHLLIPHRIEDMGDGVSRRPPQNQQKPPAWHAIEERPHLLEVELQELELHPDAPDLQPGMFESLKYFVSLHPRSEVGIFAGDDDERPSQNPVVTFEEPFSLRMEKLDHHLVAYVWATKGTLLATPVTTLVGRALAPLQEYQLQRRPTTWGIFDILQGHRVAEMYHVCTTPAAVTDLAMADVKQTEVTVKWNDHGAPIIGYKISILLDPQPNELYVVANLRGNTAYLLDVRAVNKVGAGDAGEFEIVTAPIPPDPPSKPWIEEERAFFVIRSTRHGTDASTSPGHLLVGMVGAFKVSRTQRPKAFEVNLAGAQLRPTPRQDPDAEDPGSLSLEPPPALKACQEDASMYNAWVGPLELGACEYRFQVTALNKLGESKVLRVSSLLAPALHGGFRDERVVVEPQYLVAMKDDTRWLAESSLGELLNFSPLLFCGETWKRSDPFFVARGLQGRASNSEPSSPPMLVRRELQCPPAEML</sequence>
<evidence type="ECO:0000256" key="1">
    <source>
        <dbReference type="SAM" id="MobiDB-lite"/>
    </source>
</evidence>
<name>A0A1Q9CHD9_SYMMI</name>
<feature type="compositionally biased region" description="Basic and acidic residues" evidence="1">
    <location>
        <begin position="272"/>
        <end position="290"/>
    </location>
</feature>
<feature type="compositionally biased region" description="Low complexity" evidence="1">
    <location>
        <begin position="302"/>
        <end position="314"/>
    </location>
</feature>
<evidence type="ECO:0000259" key="3">
    <source>
        <dbReference type="SMART" id="SM00060"/>
    </source>
</evidence>
<dbReference type="EMBL" id="LSRX01001201">
    <property type="protein sequence ID" value="OLP82351.1"/>
    <property type="molecule type" value="Genomic_DNA"/>
</dbReference>
<feature type="region of interest" description="Disordered" evidence="1">
    <location>
        <begin position="990"/>
        <end position="1016"/>
    </location>
</feature>
<evidence type="ECO:0000313" key="5">
    <source>
        <dbReference type="Proteomes" id="UP000186817"/>
    </source>
</evidence>
<feature type="region of interest" description="Disordered" evidence="1">
    <location>
        <begin position="97"/>
        <end position="139"/>
    </location>
</feature>
<dbReference type="InterPro" id="IPR013783">
    <property type="entry name" value="Ig-like_fold"/>
</dbReference>
<reference evidence="4 5" key="1">
    <citation type="submission" date="2016-02" db="EMBL/GenBank/DDBJ databases">
        <title>Genome analysis of coral dinoflagellate symbionts highlights evolutionary adaptations to a symbiotic lifestyle.</title>
        <authorList>
            <person name="Aranda M."/>
            <person name="Li Y."/>
            <person name="Liew Y.J."/>
            <person name="Baumgarten S."/>
            <person name="Simakov O."/>
            <person name="Wilson M."/>
            <person name="Piel J."/>
            <person name="Ashoor H."/>
            <person name="Bougouffa S."/>
            <person name="Bajic V.B."/>
            <person name="Ryu T."/>
            <person name="Ravasi T."/>
            <person name="Bayer T."/>
            <person name="Micklem G."/>
            <person name="Kim H."/>
            <person name="Bhak J."/>
            <person name="Lajeunesse T.C."/>
            <person name="Voolstra C.R."/>
        </authorList>
    </citation>
    <scope>NUCLEOTIDE SEQUENCE [LARGE SCALE GENOMIC DNA]</scope>
    <source>
        <strain evidence="4 5">CCMP2467</strain>
    </source>
</reference>
<feature type="domain" description="Fibronectin type-III" evidence="3">
    <location>
        <begin position="851"/>
        <end position="919"/>
    </location>
</feature>
<feature type="compositionally biased region" description="Acidic residues" evidence="1">
    <location>
        <begin position="97"/>
        <end position="118"/>
    </location>
</feature>
<accession>A0A1Q9CHD9</accession>
<protein>
    <recommendedName>
        <fullName evidence="3">Fibronectin type-III domain-containing protein</fullName>
    </recommendedName>
</protein>
<dbReference type="Pfam" id="PF00041">
    <property type="entry name" value="fn3"/>
    <property type="match status" value="1"/>
</dbReference>
<dbReference type="CDD" id="cd00063">
    <property type="entry name" value="FN3"/>
    <property type="match status" value="1"/>
</dbReference>
<feature type="transmembrane region" description="Helical" evidence="2">
    <location>
        <begin position="609"/>
        <end position="638"/>
    </location>
</feature>
<keyword evidence="2" id="KW-0472">Membrane</keyword>
<dbReference type="AlphaFoldDB" id="A0A1Q9CHD9"/>
<feature type="domain" description="Fibronectin type-III" evidence="3">
    <location>
        <begin position="933"/>
        <end position="1055"/>
    </location>
</feature>
<keyword evidence="2" id="KW-0812">Transmembrane</keyword>
<comment type="caution">
    <text evidence="4">The sequence shown here is derived from an EMBL/GenBank/DDBJ whole genome shotgun (WGS) entry which is preliminary data.</text>
</comment>
<dbReference type="InterPro" id="IPR036116">
    <property type="entry name" value="FN3_sf"/>
</dbReference>
<feature type="region of interest" description="Disordered" evidence="1">
    <location>
        <begin position="258"/>
        <end position="314"/>
    </location>
</feature>
<dbReference type="SUPFAM" id="SSF49265">
    <property type="entry name" value="Fibronectin type III"/>
    <property type="match status" value="1"/>
</dbReference>
<dbReference type="Proteomes" id="UP000186817">
    <property type="component" value="Unassembled WGS sequence"/>
</dbReference>
<evidence type="ECO:0000256" key="2">
    <source>
        <dbReference type="SAM" id="Phobius"/>
    </source>
</evidence>
<evidence type="ECO:0000313" key="4">
    <source>
        <dbReference type="EMBL" id="OLP82351.1"/>
    </source>
</evidence>
<keyword evidence="5" id="KW-1185">Reference proteome</keyword>
<organism evidence="4 5">
    <name type="scientific">Symbiodinium microadriaticum</name>
    <name type="common">Dinoflagellate</name>
    <name type="synonym">Zooxanthella microadriatica</name>
    <dbReference type="NCBI Taxonomy" id="2951"/>
    <lineage>
        <taxon>Eukaryota</taxon>
        <taxon>Sar</taxon>
        <taxon>Alveolata</taxon>
        <taxon>Dinophyceae</taxon>
        <taxon>Suessiales</taxon>
        <taxon>Symbiodiniaceae</taxon>
        <taxon>Symbiodinium</taxon>
    </lineage>
</organism>
<dbReference type="InterPro" id="IPR003961">
    <property type="entry name" value="FN3_dom"/>
</dbReference>
<dbReference type="OrthoDB" id="504170at2759"/>
<dbReference type="Gene3D" id="2.60.40.10">
    <property type="entry name" value="Immunoglobulins"/>
    <property type="match status" value="1"/>
</dbReference>
<feature type="transmembrane region" description="Helical" evidence="2">
    <location>
        <begin position="56"/>
        <end position="89"/>
    </location>
</feature>